<dbReference type="AlphaFoldDB" id="A0A5A9P5M4"/>
<keyword evidence="3" id="KW-0732">Signal</keyword>
<dbReference type="InterPro" id="IPR009952">
    <property type="entry name" value="Uroplakin-2"/>
</dbReference>
<dbReference type="PANTHER" id="PTHR15446">
    <property type="entry name" value="UROPLAKIN III"/>
    <property type="match status" value="1"/>
</dbReference>
<feature type="signal peptide" evidence="3">
    <location>
        <begin position="1"/>
        <end position="19"/>
    </location>
</feature>
<keyword evidence="2" id="KW-0472">Membrane</keyword>
<dbReference type="InterPro" id="IPR024831">
    <property type="entry name" value="Uroplakin-3"/>
</dbReference>
<feature type="chain" id="PRO_5023119388" description="Uroplakin-3b" evidence="3">
    <location>
        <begin position="20"/>
        <end position="257"/>
    </location>
</feature>
<keyword evidence="5" id="KW-1185">Reference proteome</keyword>
<protein>
    <recommendedName>
        <fullName evidence="6">Uroplakin-3b</fullName>
    </recommendedName>
</protein>
<evidence type="ECO:0000256" key="2">
    <source>
        <dbReference type="SAM" id="Phobius"/>
    </source>
</evidence>
<name>A0A5A9P5M4_9TELE</name>
<reference evidence="4 5" key="1">
    <citation type="journal article" date="2019" name="Mol. Ecol. Resour.">
        <title>Chromosome-level genome assembly of Triplophysa tibetana, a fish adapted to the harsh high-altitude environment of the Tibetan Plateau.</title>
        <authorList>
            <person name="Yang X."/>
            <person name="Liu H."/>
            <person name="Ma Z."/>
            <person name="Zou Y."/>
            <person name="Zou M."/>
            <person name="Mao Y."/>
            <person name="Li X."/>
            <person name="Wang H."/>
            <person name="Chen T."/>
            <person name="Wang W."/>
            <person name="Yang R."/>
        </authorList>
    </citation>
    <scope>NUCLEOTIDE SEQUENCE [LARGE SCALE GENOMIC DNA]</scope>
    <source>
        <strain evidence="4">TTIB1903HZAU</strain>
        <tissue evidence="4">Muscle</tissue>
    </source>
</reference>
<feature type="transmembrane region" description="Helical" evidence="2">
    <location>
        <begin position="187"/>
        <end position="213"/>
    </location>
</feature>
<evidence type="ECO:0000256" key="1">
    <source>
        <dbReference type="SAM" id="MobiDB-lite"/>
    </source>
</evidence>
<gene>
    <name evidence="4" type="ORF">E1301_Tti009356</name>
</gene>
<dbReference type="GO" id="GO:0016020">
    <property type="term" value="C:membrane"/>
    <property type="evidence" value="ECO:0007669"/>
    <property type="project" value="TreeGrafter"/>
</dbReference>
<dbReference type="PANTHER" id="PTHR15446:SF2">
    <property type="entry name" value="UROPLAKIN-3B-LIKE PROTEIN 1-RELATED"/>
    <property type="match status" value="1"/>
</dbReference>
<dbReference type="Pfam" id="PF07353">
    <property type="entry name" value="Uroplakin_II"/>
    <property type="match status" value="1"/>
</dbReference>
<keyword evidence="2" id="KW-0812">Transmembrane</keyword>
<evidence type="ECO:0000313" key="4">
    <source>
        <dbReference type="EMBL" id="KAA0716409.1"/>
    </source>
</evidence>
<proteinExistence type="predicted"/>
<evidence type="ECO:0000256" key="3">
    <source>
        <dbReference type="SAM" id="SignalP"/>
    </source>
</evidence>
<feature type="region of interest" description="Disordered" evidence="1">
    <location>
        <begin position="220"/>
        <end position="257"/>
    </location>
</feature>
<sequence length="257" mass="28150">MKTNVVIRLVLQLTVCTYAVKSQTATPVLTPADLQGKITTNTVILKQPHCYFNETCSDCEIWLVPAISSAANSFDGDSTNNNILTLSPYPSAFGPQSKNYFLTKVGPQSDFPCDKSSDSLYFVVGSDGNCTTTNCNGILPTGSVVSFKYVLVQTSRITKVTNWSANITLFTPQKPASIYDGFVARSGAMVVITTILSVALGLLLIFFIVLCAVCGQKKESKPITGRGSMRMPRYDTHNLKDRVQPYENSAYEPERRK</sequence>
<dbReference type="EMBL" id="SOYY01000009">
    <property type="protein sequence ID" value="KAA0716409.1"/>
    <property type="molecule type" value="Genomic_DNA"/>
</dbReference>
<keyword evidence="2" id="KW-1133">Transmembrane helix</keyword>
<dbReference type="Proteomes" id="UP000324632">
    <property type="component" value="Chromosome 9"/>
</dbReference>
<organism evidence="4 5">
    <name type="scientific">Triplophysa tibetana</name>
    <dbReference type="NCBI Taxonomy" id="1572043"/>
    <lineage>
        <taxon>Eukaryota</taxon>
        <taxon>Metazoa</taxon>
        <taxon>Chordata</taxon>
        <taxon>Craniata</taxon>
        <taxon>Vertebrata</taxon>
        <taxon>Euteleostomi</taxon>
        <taxon>Actinopterygii</taxon>
        <taxon>Neopterygii</taxon>
        <taxon>Teleostei</taxon>
        <taxon>Ostariophysi</taxon>
        <taxon>Cypriniformes</taxon>
        <taxon>Nemacheilidae</taxon>
        <taxon>Triplophysa</taxon>
    </lineage>
</organism>
<comment type="caution">
    <text evidence="4">The sequence shown here is derived from an EMBL/GenBank/DDBJ whole genome shotgun (WGS) entry which is preliminary data.</text>
</comment>
<evidence type="ECO:0008006" key="6">
    <source>
        <dbReference type="Google" id="ProtNLM"/>
    </source>
</evidence>
<feature type="compositionally biased region" description="Basic and acidic residues" evidence="1">
    <location>
        <begin position="232"/>
        <end position="244"/>
    </location>
</feature>
<evidence type="ECO:0000313" key="5">
    <source>
        <dbReference type="Proteomes" id="UP000324632"/>
    </source>
</evidence>
<accession>A0A5A9P5M4</accession>